<feature type="repeat" description="TPR" evidence="1">
    <location>
        <begin position="1053"/>
        <end position="1086"/>
    </location>
</feature>
<protein>
    <submittedName>
        <fullName evidence="4">Tetratricopeptide repeat protein</fullName>
    </submittedName>
</protein>
<dbReference type="SUPFAM" id="SSF52540">
    <property type="entry name" value="P-loop containing nucleoside triphosphate hydrolases"/>
    <property type="match status" value="1"/>
</dbReference>
<dbReference type="Pfam" id="PF13424">
    <property type="entry name" value="TPR_12"/>
    <property type="match status" value="4"/>
</dbReference>
<feature type="repeat" description="TPR" evidence="1">
    <location>
        <begin position="1093"/>
        <end position="1126"/>
    </location>
</feature>
<dbReference type="PANTHER" id="PTHR47050:SF1">
    <property type="entry name" value="TETRATRICOPEPTIDE REPEAT PROTEIN 24-LIKE"/>
    <property type="match status" value="1"/>
</dbReference>
<dbReference type="PRINTS" id="PR00364">
    <property type="entry name" value="DISEASERSIST"/>
</dbReference>
<keyword evidence="1" id="KW-0802">TPR repeat</keyword>
<dbReference type="InterPro" id="IPR024983">
    <property type="entry name" value="CHAT_dom"/>
</dbReference>
<feature type="repeat" description="TPR" evidence="1">
    <location>
        <begin position="933"/>
        <end position="966"/>
    </location>
</feature>
<name>A0A552Q197_9CHRO</name>
<evidence type="ECO:0000259" key="2">
    <source>
        <dbReference type="Pfam" id="PF05729"/>
    </source>
</evidence>
<feature type="repeat" description="TPR" evidence="1">
    <location>
        <begin position="1013"/>
        <end position="1046"/>
    </location>
</feature>
<dbReference type="InterPro" id="IPR019734">
    <property type="entry name" value="TPR_rpt"/>
</dbReference>
<dbReference type="EMBL" id="SFAC01000115">
    <property type="protein sequence ID" value="TRV62987.1"/>
    <property type="molecule type" value="Genomic_DNA"/>
</dbReference>
<gene>
    <name evidence="4" type="ORF">EWV53_09335</name>
</gene>
<dbReference type="PROSITE" id="PS50005">
    <property type="entry name" value="TPR"/>
    <property type="match status" value="7"/>
</dbReference>
<dbReference type="SMART" id="SM00028">
    <property type="entry name" value="TPR"/>
    <property type="match status" value="10"/>
</dbReference>
<feature type="repeat" description="TPR" evidence="1">
    <location>
        <begin position="1133"/>
        <end position="1166"/>
    </location>
</feature>
<organism evidence="4 5">
    <name type="scientific">Microcystis panniformis Mp_MB_F_20051200_S9</name>
    <dbReference type="NCBI Taxonomy" id="2486223"/>
    <lineage>
        <taxon>Bacteria</taxon>
        <taxon>Bacillati</taxon>
        <taxon>Cyanobacteriota</taxon>
        <taxon>Cyanophyceae</taxon>
        <taxon>Oscillatoriophycideae</taxon>
        <taxon>Chroococcales</taxon>
        <taxon>Microcystaceae</taxon>
        <taxon>Microcystis</taxon>
    </lineage>
</organism>
<dbReference type="SUPFAM" id="SSF48452">
    <property type="entry name" value="TPR-like"/>
    <property type="match status" value="3"/>
</dbReference>
<comment type="caution">
    <text evidence="4">The sequence shown here is derived from an EMBL/GenBank/DDBJ whole genome shotgun (WGS) entry which is preliminary data.</text>
</comment>
<accession>A0A552Q197</accession>
<evidence type="ECO:0000313" key="4">
    <source>
        <dbReference type="EMBL" id="TRV62987.1"/>
    </source>
</evidence>
<dbReference type="Pfam" id="PF13174">
    <property type="entry name" value="TPR_6"/>
    <property type="match status" value="1"/>
</dbReference>
<dbReference type="InterPro" id="IPR027417">
    <property type="entry name" value="P-loop_NTPase"/>
</dbReference>
<dbReference type="InterPro" id="IPR024812">
    <property type="entry name" value="TPR_24"/>
</dbReference>
<dbReference type="PANTHER" id="PTHR47050">
    <property type="entry name" value="TETRATRICOPEPTIDE REPEAT PROTEIN 24"/>
    <property type="match status" value="1"/>
</dbReference>
<feature type="domain" description="NACHT" evidence="2">
    <location>
        <begin position="449"/>
        <end position="615"/>
    </location>
</feature>
<dbReference type="InterPro" id="IPR007111">
    <property type="entry name" value="NACHT_NTPase"/>
</dbReference>
<dbReference type="Proteomes" id="UP000317165">
    <property type="component" value="Unassembled WGS sequence"/>
</dbReference>
<proteinExistence type="predicted"/>
<reference evidence="4 5" key="1">
    <citation type="submission" date="2019-01" db="EMBL/GenBank/DDBJ databases">
        <title>Coherence of Microcystis species and biogeography revealed through population genomics.</title>
        <authorList>
            <person name="Perez-Carrascal O.M."/>
            <person name="Terrat Y."/>
            <person name="Giani A."/>
            <person name="Fortin N."/>
            <person name="Tromas N."/>
            <person name="Shapiro B.J."/>
        </authorList>
    </citation>
    <scope>NUCLEOTIDE SEQUENCE [LARGE SCALE GENOMIC DNA]</scope>
    <source>
        <strain evidence="4">Mp_MB_F_20051200_S9</strain>
    </source>
</reference>
<feature type="repeat" description="TPR" evidence="1">
    <location>
        <begin position="1173"/>
        <end position="1206"/>
    </location>
</feature>
<dbReference type="InterPro" id="IPR011990">
    <property type="entry name" value="TPR-like_helical_dom_sf"/>
</dbReference>
<evidence type="ECO:0000259" key="3">
    <source>
        <dbReference type="Pfam" id="PF12770"/>
    </source>
</evidence>
<dbReference type="Pfam" id="PF12770">
    <property type="entry name" value="CHAT"/>
    <property type="match status" value="1"/>
</dbReference>
<evidence type="ECO:0000256" key="1">
    <source>
        <dbReference type="PROSITE-ProRule" id="PRU00339"/>
    </source>
</evidence>
<dbReference type="Pfam" id="PF13374">
    <property type="entry name" value="TPR_10"/>
    <property type="match status" value="1"/>
</dbReference>
<feature type="repeat" description="TPR" evidence="1">
    <location>
        <begin position="1213"/>
        <end position="1246"/>
    </location>
</feature>
<dbReference type="Gene3D" id="1.25.40.10">
    <property type="entry name" value="Tetratricopeptide repeat domain"/>
    <property type="match status" value="2"/>
</dbReference>
<dbReference type="GO" id="GO:0043531">
    <property type="term" value="F:ADP binding"/>
    <property type="evidence" value="ECO:0007669"/>
    <property type="project" value="InterPro"/>
</dbReference>
<sequence length="1333" mass="155620">MLVLTIREEGINDGGFTASLNFDSGNSYPITVTDPFTNQEEKQLEWYFEEWLVFPTLDRDKAQKAANSVQNYGENLFKQVFQSNLNAYGEYRDLRKQLSQLQIIIESQSPEFQALHWEALKDPDLPRPFSIDCIISRQRRGATVVPVQMATYSTINLLVVIARPNEESDVNYRTISRPLVELVNSSEIPVKIDILRPGTYESLTRHLDEKGEGYYHVIHFDVHGGLMEYEQYERQVHGDSWRYQRGWGLEDLAEYEGVKAFLFLEGEEKGQATPVEATELANLLTGKNIPICILNACQSAKQISQESEDYRETSLGSRLMTAGMQAVVAMGYSVTVSAAKLMMKPIYQQLLNGKDLTEAMRKGRLELFNNKQRRAYYNTIIDLEDWLLPVIYCRGKINLNLRPFTPEEEEKYWEHIGNQYVFPLPEYGFVGRDLEILKMEKALLKHNILLLKGMGGTGKTTLLNYLREWWQKTNWATHIFYFGYDKKAWTLEQIVYEIGQGIYNRFEQASFQAMNLKARVRKLEQKLRSEAYILILDNLESVTGQPLAIQNTLPENEREEIAEFLKNLVGGKTKVILGSRSEETWLQRRTFKENIYHLQGLDQESRTELAERILERQAKSRKNAIKKDDYFKRLMKLLAGYPLAMEVVLANLKRQSPEEIWQGLQLAELVNVGNEDKTNNIIKCVEYSHSNLSEEAQKLLLCLAPFSGFIYLDIIPYYAKELQKFNSFSHYPFEQFGQAIQEAISWGLLAPIDARNPHLLNTQPVLSFFLKTKLKEESNSLYEDLQGGFKQLYLKLSRHYNQQLESRNPEEQAQGKFFCQKDYENLYNALEMCLDKQEDIGIFFCLEEYFESTNQPQDRLKLAKYVCERLENYPANFLEGELGYQMAMAFDRLAWSYLVLKQYELAKTNYQKLLQSLDQLRFINEREKQLAISGTYHQLGFLAEELREWEQARSYYRQALEIKIEYGERFSQASTLHHLGCLAEELREWEQARSYYLQSLEIKIEYGDRFSQASTLHQLGRVAQELREWEQARSYYRQALEICIEYGDRFSQAKTLHHLGAVAAELREWEQARSYYQQAIQIFIEYGDRFSQARTLHHLGRVAQELREWEQARSYYQQALEIKIEYGDRYEQASTLHNLGRVAQELREWEQARSYYRQALEICIEYGDRFSQARTLHQLGFLAQELREWEQARSYYRQAIQIYIEYGERFSQASTLHNLGAVAAELREWEQARSYYQQALEICIEYGDRYEQAGTLHNLGIVAEGVGELSQAKSYYLQALQIWAEFNDNYSVQTFSLPRLVALYQQTQDEEIFVAVADILGVGVEEVRGLLEG</sequence>
<dbReference type="Pfam" id="PF05729">
    <property type="entry name" value="NACHT"/>
    <property type="match status" value="1"/>
</dbReference>
<dbReference type="Gene3D" id="3.40.50.300">
    <property type="entry name" value="P-loop containing nucleotide triphosphate hydrolases"/>
    <property type="match status" value="1"/>
</dbReference>
<feature type="domain" description="CHAT" evidence="3">
    <location>
        <begin position="71"/>
        <end position="375"/>
    </location>
</feature>
<evidence type="ECO:0000313" key="5">
    <source>
        <dbReference type="Proteomes" id="UP000317165"/>
    </source>
</evidence>